<dbReference type="Gene3D" id="1.10.101.10">
    <property type="entry name" value="PGBD-like superfamily/PGBD"/>
    <property type="match status" value="2"/>
</dbReference>
<dbReference type="InterPro" id="IPR029030">
    <property type="entry name" value="Caspase-like_dom_sf"/>
</dbReference>
<keyword evidence="3" id="KW-0732">Signal</keyword>
<dbReference type="InterPro" id="IPR002477">
    <property type="entry name" value="Peptidoglycan-bd-like"/>
</dbReference>
<evidence type="ECO:0000256" key="1">
    <source>
        <dbReference type="SAM" id="Coils"/>
    </source>
</evidence>
<dbReference type="InterPro" id="IPR011600">
    <property type="entry name" value="Pept_C14_caspase"/>
</dbReference>
<reference evidence="6 7" key="1">
    <citation type="submission" date="2020-03" db="EMBL/GenBank/DDBJ databases">
        <title>Complete genome sequence of Monaibacterium sp. ALG8 with diverse plasmids.</title>
        <authorList>
            <person name="Sun C."/>
        </authorList>
    </citation>
    <scope>NUCLEOTIDE SEQUENCE [LARGE SCALE GENOMIC DNA]</scope>
    <source>
        <strain evidence="6 7">ALG8</strain>
    </source>
</reference>
<evidence type="ECO:0000259" key="4">
    <source>
        <dbReference type="Pfam" id="PF00656"/>
    </source>
</evidence>
<accession>A0A6G7VK53</accession>
<evidence type="ECO:0008006" key="8">
    <source>
        <dbReference type="Google" id="ProtNLM"/>
    </source>
</evidence>
<dbReference type="InterPro" id="IPR036365">
    <property type="entry name" value="PGBD-like_sf"/>
</dbReference>
<keyword evidence="1" id="KW-0175">Coiled coil</keyword>
<protein>
    <recommendedName>
        <fullName evidence="8">Peptidoglycan binding protein</fullName>
    </recommendedName>
</protein>
<feature type="domain" description="Peptidoglycan binding-like" evidence="5">
    <location>
        <begin position="462"/>
        <end position="514"/>
    </location>
</feature>
<dbReference type="Pfam" id="PF01471">
    <property type="entry name" value="PG_binding_1"/>
    <property type="match status" value="2"/>
</dbReference>
<name>A0A6G7VK53_9RHOB</name>
<feature type="chain" id="PRO_5026029485" description="Peptidoglycan binding protein" evidence="3">
    <location>
        <begin position="24"/>
        <end position="520"/>
    </location>
</feature>
<evidence type="ECO:0000313" key="6">
    <source>
        <dbReference type="EMBL" id="QIK40419.1"/>
    </source>
</evidence>
<dbReference type="InterPro" id="IPR036366">
    <property type="entry name" value="PGBDSf"/>
</dbReference>
<dbReference type="GO" id="GO:0004197">
    <property type="term" value="F:cysteine-type endopeptidase activity"/>
    <property type="evidence" value="ECO:0007669"/>
    <property type="project" value="InterPro"/>
</dbReference>
<dbReference type="Proteomes" id="UP000500791">
    <property type="component" value="Chromosome"/>
</dbReference>
<dbReference type="AlphaFoldDB" id="A0A6G7VK53"/>
<sequence>MRSTLKTLLASTALLAVAAPAFAQDVALVIGNSDYANADDVTSREHDRLVDAYRAAGFDVTQGEDLTRTQLFSLLGGFMDDIDGAERIVVHLNGHTVTTDTESWFMPVDINGDSVVRIGLTAPTIDFFVSLVDEAEELGVVFVGSDDDGGFEGEGYEAGIGRLFAPRDTMVVTGSIAGVSSLVRNTALEPGMTMREMGNDLPDDLNRFGFAPRDAVLVEERVEPAPLPAAQPEPATVTPQPQPEVEENPAEAREQQLNLERSERRQIQQNLVALGYNTRGVDGIFGPGSRSAIAAWQQSEDFTASGFLSRGQIDLLGVQADNARAEQEAAQAAEQAEREREDRAFWDATGASGEEAALRRYLDSFPNGVFAERARSELNAIEAENNRANANANVNAAWQRARNANTIEGYETFVANFPNSEFAATARAQIETLRASQETQQPDPAQDPQATEQALGLNSINRALVQIRLQSQGYSVGNISGSFDETTRQGLRQFQRDFGLNATGYVDQATVRQLITLAGN</sequence>
<evidence type="ECO:0000259" key="5">
    <source>
        <dbReference type="Pfam" id="PF01471"/>
    </source>
</evidence>
<gene>
    <name evidence="6" type="ORF">G8E03_06325</name>
</gene>
<dbReference type="Gene3D" id="3.40.50.1460">
    <property type="match status" value="1"/>
</dbReference>
<evidence type="ECO:0000256" key="2">
    <source>
        <dbReference type="SAM" id="MobiDB-lite"/>
    </source>
</evidence>
<feature type="region of interest" description="Disordered" evidence="2">
    <location>
        <begin position="224"/>
        <end position="251"/>
    </location>
</feature>
<feature type="coiled-coil region" evidence="1">
    <location>
        <begin position="315"/>
        <end position="342"/>
    </location>
</feature>
<dbReference type="SUPFAM" id="SSF52129">
    <property type="entry name" value="Caspase-like"/>
    <property type="match status" value="1"/>
</dbReference>
<dbReference type="SUPFAM" id="SSF47090">
    <property type="entry name" value="PGBD-like"/>
    <property type="match status" value="2"/>
</dbReference>
<dbReference type="RefSeq" id="WP_166189870.1">
    <property type="nucleotide sequence ID" value="NZ_CP049811.1"/>
</dbReference>
<feature type="signal peptide" evidence="3">
    <location>
        <begin position="1"/>
        <end position="23"/>
    </location>
</feature>
<organism evidence="6 7">
    <name type="scientific">Pontivivens nitratireducens</name>
    <dbReference type="NCBI Taxonomy" id="2758038"/>
    <lineage>
        <taxon>Bacteria</taxon>
        <taxon>Pseudomonadati</taxon>
        <taxon>Pseudomonadota</taxon>
        <taxon>Alphaproteobacteria</taxon>
        <taxon>Rhodobacterales</taxon>
        <taxon>Paracoccaceae</taxon>
        <taxon>Pontivivens</taxon>
    </lineage>
</organism>
<dbReference type="EMBL" id="CP049811">
    <property type="protein sequence ID" value="QIK40419.1"/>
    <property type="molecule type" value="Genomic_DNA"/>
</dbReference>
<feature type="domain" description="Peptidoglycan binding-like" evidence="5">
    <location>
        <begin position="261"/>
        <end position="310"/>
    </location>
</feature>
<keyword evidence="7" id="KW-1185">Reference proteome</keyword>
<dbReference type="Pfam" id="PF00656">
    <property type="entry name" value="Peptidase_C14"/>
    <property type="match status" value="1"/>
</dbReference>
<evidence type="ECO:0000313" key="7">
    <source>
        <dbReference type="Proteomes" id="UP000500791"/>
    </source>
</evidence>
<dbReference type="GO" id="GO:0006508">
    <property type="term" value="P:proteolysis"/>
    <property type="evidence" value="ECO:0007669"/>
    <property type="project" value="InterPro"/>
</dbReference>
<dbReference type="KEGG" id="mon:G8E03_06325"/>
<proteinExistence type="predicted"/>
<evidence type="ECO:0000256" key="3">
    <source>
        <dbReference type="SAM" id="SignalP"/>
    </source>
</evidence>
<feature type="domain" description="Peptidase C14 caspase" evidence="4">
    <location>
        <begin position="26"/>
        <end position="109"/>
    </location>
</feature>